<evidence type="ECO:0000256" key="7">
    <source>
        <dbReference type="ARBA" id="ARBA00022840"/>
    </source>
</evidence>
<feature type="domain" description="Hexokinase N-terminal" evidence="12">
    <location>
        <begin position="307"/>
        <end position="504"/>
    </location>
</feature>
<proteinExistence type="inferred from homology"/>
<evidence type="ECO:0000256" key="11">
    <source>
        <dbReference type="RuleBase" id="RU362007"/>
    </source>
</evidence>
<dbReference type="Proteomes" id="UP000287033">
    <property type="component" value="Unassembled WGS sequence"/>
</dbReference>
<keyword evidence="15" id="KW-1185">Reference proteome</keyword>
<feature type="domain" description="Hexokinase C-terminal" evidence="13">
    <location>
        <begin position="510"/>
        <end position="576"/>
    </location>
</feature>
<keyword evidence="8 11" id="KW-0324">Glycolysis</keyword>
<evidence type="ECO:0000256" key="4">
    <source>
        <dbReference type="ARBA" id="ARBA00022679"/>
    </source>
</evidence>
<dbReference type="Gene3D" id="3.40.367.20">
    <property type="match status" value="2"/>
</dbReference>
<dbReference type="PANTHER" id="PTHR19443">
    <property type="entry name" value="HEXOKINASE"/>
    <property type="match status" value="1"/>
</dbReference>
<dbReference type="PRINTS" id="PR00475">
    <property type="entry name" value="HEXOKINASE"/>
</dbReference>
<evidence type="ECO:0000256" key="8">
    <source>
        <dbReference type="ARBA" id="ARBA00023152"/>
    </source>
</evidence>
<dbReference type="GO" id="GO:0006096">
    <property type="term" value="P:glycolytic process"/>
    <property type="evidence" value="ECO:0007669"/>
    <property type="project" value="UniProtKB-UniPathway"/>
</dbReference>
<dbReference type="InterPro" id="IPR001312">
    <property type="entry name" value="Hexokinase"/>
</dbReference>
<keyword evidence="5 11" id="KW-0547">Nucleotide-binding</keyword>
<comment type="caution">
    <text evidence="14">The sequence shown here is derived from an EMBL/GenBank/DDBJ whole genome shotgun (WGS) entry which is preliminary data.</text>
</comment>
<dbReference type="GO" id="GO:0005739">
    <property type="term" value="C:mitochondrion"/>
    <property type="evidence" value="ECO:0007669"/>
    <property type="project" value="TreeGrafter"/>
</dbReference>
<evidence type="ECO:0000256" key="3">
    <source>
        <dbReference type="ARBA" id="ARBA00009225"/>
    </source>
</evidence>
<organism evidence="14 15">
    <name type="scientific">Chiloscyllium punctatum</name>
    <name type="common">Brownbanded bambooshark</name>
    <name type="synonym">Hemiscyllium punctatum</name>
    <dbReference type="NCBI Taxonomy" id="137246"/>
    <lineage>
        <taxon>Eukaryota</taxon>
        <taxon>Metazoa</taxon>
        <taxon>Chordata</taxon>
        <taxon>Craniata</taxon>
        <taxon>Vertebrata</taxon>
        <taxon>Chondrichthyes</taxon>
        <taxon>Elasmobranchii</taxon>
        <taxon>Galeomorphii</taxon>
        <taxon>Galeoidea</taxon>
        <taxon>Orectolobiformes</taxon>
        <taxon>Hemiscylliidae</taxon>
        <taxon>Chiloscyllium</taxon>
    </lineage>
</organism>
<dbReference type="EMBL" id="BEZZ01000553">
    <property type="protein sequence ID" value="GCC33924.1"/>
    <property type="molecule type" value="Genomic_DNA"/>
</dbReference>
<dbReference type="Pfam" id="PF03727">
    <property type="entry name" value="Hexokinase_2"/>
    <property type="match status" value="2"/>
</dbReference>
<dbReference type="GO" id="GO:0001678">
    <property type="term" value="P:intracellular glucose homeostasis"/>
    <property type="evidence" value="ECO:0007669"/>
    <property type="project" value="InterPro"/>
</dbReference>
<evidence type="ECO:0000256" key="2">
    <source>
        <dbReference type="ARBA" id="ARBA00005028"/>
    </source>
</evidence>
<dbReference type="EC" id="2.7.1.-" evidence="11"/>
<dbReference type="Pfam" id="PF00349">
    <property type="entry name" value="Hexokinase_1"/>
    <property type="match status" value="2"/>
</dbReference>
<dbReference type="OMA" id="PNCEIGM"/>
<evidence type="ECO:0000256" key="5">
    <source>
        <dbReference type="ARBA" id="ARBA00022741"/>
    </source>
</evidence>
<dbReference type="GO" id="GO:0005524">
    <property type="term" value="F:ATP binding"/>
    <property type="evidence" value="ECO:0007669"/>
    <property type="project" value="UniProtKB-UniRule"/>
</dbReference>
<evidence type="ECO:0000256" key="9">
    <source>
        <dbReference type="ARBA" id="ARBA00044613"/>
    </source>
</evidence>
<comment type="pathway">
    <text evidence="2">Carbohydrate metabolism; hexose metabolism.</text>
</comment>
<gene>
    <name evidence="14" type="ORF">chiPu_0012395</name>
</gene>
<dbReference type="AlphaFoldDB" id="A0A401SU47"/>
<comment type="pathway">
    <text evidence="1">Carbohydrate degradation; glycolysis; D-glyceraldehyde 3-phosphate and glycerone phosphate from D-glucose: step 1/4.</text>
</comment>
<name>A0A401SU47_CHIPU</name>
<keyword evidence="4 11" id="KW-0808">Transferase</keyword>
<dbReference type="SUPFAM" id="SSF53067">
    <property type="entry name" value="Actin-like ATPase domain"/>
    <property type="match status" value="4"/>
</dbReference>
<dbReference type="GO" id="GO:0006006">
    <property type="term" value="P:glucose metabolic process"/>
    <property type="evidence" value="ECO:0007669"/>
    <property type="project" value="TreeGrafter"/>
</dbReference>
<dbReference type="GO" id="GO:0005829">
    <property type="term" value="C:cytosol"/>
    <property type="evidence" value="ECO:0007669"/>
    <property type="project" value="TreeGrafter"/>
</dbReference>
<evidence type="ECO:0000313" key="15">
    <source>
        <dbReference type="Proteomes" id="UP000287033"/>
    </source>
</evidence>
<dbReference type="UniPathway" id="UPA00109">
    <property type="reaction ID" value="UER00180"/>
</dbReference>
<dbReference type="STRING" id="137246.A0A401SU47"/>
<evidence type="ECO:0000313" key="14">
    <source>
        <dbReference type="EMBL" id="GCC33924.1"/>
    </source>
</evidence>
<dbReference type="InterPro" id="IPR022672">
    <property type="entry name" value="Hexokinase_N"/>
</dbReference>
<evidence type="ECO:0000256" key="6">
    <source>
        <dbReference type="ARBA" id="ARBA00022777"/>
    </source>
</evidence>
<keyword evidence="6 11" id="KW-0418">Kinase</keyword>
<keyword evidence="7 11" id="KW-0067">ATP-binding</keyword>
<protein>
    <recommendedName>
        <fullName evidence="11">Phosphotransferase</fullName>
        <ecNumber evidence="11">2.7.1.-</ecNumber>
    </recommendedName>
</protein>
<dbReference type="GO" id="GO:0005536">
    <property type="term" value="F:D-glucose binding"/>
    <property type="evidence" value="ECO:0007669"/>
    <property type="project" value="InterPro"/>
</dbReference>
<dbReference type="PROSITE" id="PS00378">
    <property type="entry name" value="HEXOKINASE_1"/>
    <property type="match status" value="1"/>
</dbReference>
<dbReference type="InterPro" id="IPR043129">
    <property type="entry name" value="ATPase_NBD"/>
</dbReference>
<dbReference type="UniPathway" id="UPA00242"/>
<dbReference type="GO" id="GO:0008865">
    <property type="term" value="F:fructokinase activity"/>
    <property type="evidence" value="ECO:0007669"/>
    <property type="project" value="TreeGrafter"/>
</dbReference>
<comment type="catalytic activity">
    <reaction evidence="10">
        <text>D-glucose + ATP = D-glucose 6-phosphate + ADP + H(+)</text>
        <dbReference type="Rhea" id="RHEA:17825"/>
        <dbReference type="ChEBI" id="CHEBI:4167"/>
        <dbReference type="ChEBI" id="CHEBI:15378"/>
        <dbReference type="ChEBI" id="CHEBI:30616"/>
        <dbReference type="ChEBI" id="CHEBI:61548"/>
        <dbReference type="ChEBI" id="CHEBI:456216"/>
        <dbReference type="EC" id="2.7.1.1"/>
    </reaction>
    <physiologicalReaction direction="left-to-right" evidence="10">
        <dbReference type="Rhea" id="RHEA:17826"/>
    </physiologicalReaction>
</comment>
<reference evidence="14 15" key="1">
    <citation type="journal article" date="2018" name="Nat. Ecol. Evol.">
        <title>Shark genomes provide insights into elasmobranch evolution and the origin of vertebrates.</title>
        <authorList>
            <person name="Hara Y"/>
            <person name="Yamaguchi K"/>
            <person name="Onimaru K"/>
            <person name="Kadota M"/>
            <person name="Koyanagi M"/>
            <person name="Keeley SD"/>
            <person name="Tatsumi K"/>
            <person name="Tanaka K"/>
            <person name="Motone F"/>
            <person name="Kageyama Y"/>
            <person name="Nozu R"/>
            <person name="Adachi N"/>
            <person name="Nishimura O"/>
            <person name="Nakagawa R"/>
            <person name="Tanegashima C"/>
            <person name="Kiyatake I"/>
            <person name="Matsumoto R"/>
            <person name="Murakumo K"/>
            <person name="Nishida K"/>
            <person name="Terakita A"/>
            <person name="Kuratani S"/>
            <person name="Sato K"/>
            <person name="Hyodo S Kuraku.S."/>
        </authorList>
    </citation>
    <scope>NUCLEOTIDE SEQUENCE [LARGE SCALE GENOMIC DNA]</scope>
</reference>
<dbReference type="GO" id="GO:0004340">
    <property type="term" value="F:glucokinase activity"/>
    <property type="evidence" value="ECO:0007669"/>
    <property type="project" value="TreeGrafter"/>
</dbReference>
<evidence type="ECO:0000256" key="1">
    <source>
        <dbReference type="ARBA" id="ARBA00004888"/>
    </source>
</evidence>
<dbReference type="PROSITE" id="PS51748">
    <property type="entry name" value="HEXOKINASE_2"/>
    <property type="match status" value="2"/>
</dbReference>
<dbReference type="FunFam" id="3.40.367.20:FF:000001">
    <property type="entry name" value="Hexokinase 1"/>
    <property type="match status" value="1"/>
</dbReference>
<comment type="catalytic activity">
    <reaction evidence="9">
        <text>a D-hexose + ATP = a D-hexose 6-phosphate + ADP + H(+)</text>
        <dbReference type="Rhea" id="RHEA:22740"/>
        <dbReference type="ChEBI" id="CHEBI:4194"/>
        <dbReference type="ChEBI" id="CHEBI:15378"/>
        <dbReference type="ChEBI" id="CHEBI:30616"/>
        <dbReference type="ChEBI" id="CHEBI:229467"/>
        <dbReference type="ChEBI" id="CHEBI:456216"/>
        <dbReference type="EC" id="2.7.1.1"/>
    </reaction>
    <physiologicalReaction direction="left-to-right" evidence="9">
        <dbReference type="Rhea" id="RHEA:22741"/>
    </physiologicalReaction>
</comment>
<dbReference type="PANTHER" id="PTHR19443:SF28">
    <property type="entry name" value="HEXOKINASE HKDC1"/>
    <property type="match status" value="1"/>
</dbReference>
<evidence type="ECO:0000259" key="12">
    <source>
        <dbReference type="Pfam" id="PF00349"/>
    </source>
</evidence>
<feature type="domain" description="Hexokinase C-terminal" evidence="13">
    <location>
        <begin position="62"/>
        <end position="296"/>
    </location>
</feature>
<comment type="similarity">
    <text evidence="3 11">Belongs to the hexokinase family.</text>
</comment>
<evidence type="ECO:0000259" key="13">
    <source>
        <dbReference type="Pfam" id="PF03727"/>
    </source>
</evidence>
<accession>A0A401SU47</accession>
<dbReference type="InterPro" id="IPR022673">
    <property type="entry name" value="Hexokinase_C"/>
</dbReference>
<dbReference type="Gene3D" id="3.30.420.40">
    <property type="match status" value="2"/>
</dbReference>
<dbReference type="FunFam" id="3.30.420.40:FF:000494">
    <property type="entry name" value="Hexokinase 2"/>
    <property type="match status" value="1"/>
</dbReference>
<sequence length="581" mass="64813">MQGILISWSKGFFVKGVQGLDVVALLREAISRRGDYEVDVLSIVNDTVGTMMTCAFDDPYCEIGVVIGTGTNACYMEELRHIQLVEGDEGRMCINTEWGGFGDDGSLEDIRTVFDREVDDDSINPGKQLFEKMVSAMYLGELVRIILVRIIQNGMLFKGKTSSKLLTKGSIDIEDIIAIENYNTGVKSAMDMLRNLGLEPSEEDGIAVRQICKIVSFRSATLCSATLAVILQHIKNNKKMKRLRTTVGITGTLYRKNMQYAKTFHKLVRSLLTDCDVRFQLAEDGTGKGAAMVTAVAQRLVYQRNYIDKTLAPFRLNRDQLLIIMDKMRLDMERGLKQETQSSATVKMLPTYVCKLPTGNENGKYIALDLGGTNLRILLVALHSGMRKSLRMYSKIFPIPLEIMQGTGEELFDHIVECIVHFLEYMGMKGIRLSVGFTFSFPCVQKQLDQGILISWTKGFTATGVEGQEVISLLKEAITRNGELDLDIVALLNDTVGTMMSCAYEHPNCEIGMIIGTGCNLCYMEEMKKIETVKGSEGRMCINTEWGAFGDDGCLDFIRTTFDKLVDINSLNMGHQKLVNV</sequence>
<dbReference type="OrthoDB" id="419537at2759"/>
<dbReference type="InterPro" id="IPR019807">
    <property type="entry name" value="Hexokinase_BS"/>
</dbReference>
<evidence type="ECO:0000256" key="10">
    <source>
        <dbReference type="ARBA" id="ARBA00048160"/>
    </source>
</evidence>
<feature type="domain" description="Hexokinase N-terminal" evidence="12">
    <location>
        <begin position="2"/>
        <end position="56"/>
    </location>
</feature>